<keyword evidence="1" id="KW-0812">Transmembrane</keyword>
<feature type="transmembrane region" description="Helical" evidence="1">
    <location>
        <begin position="44"/>
        <end position="63"/>
    </location>
</feature>
<evidence type="ECO:0000313" key="2">
    <source>
        <dbReference type="EMBL" id="KGI78211.1"/>
    </source>
</evidence>
<organism evidence="2 4">
    <name type="scientific">Oleiagrimonas soli</name>
    <dbReference type="NCBI Taxonomy" id="1543381"/>
    <lineage>
        <taxon>Bacteria</taxon>
        <taxon>Pseudomonadati</taxon>
        <taxon>Pseudomonadota</taxon>
        <taxon>Gammaproteobacteria</taxon>
        <taxon>Lysobacterales</taxon>
        <taxon>Rhodanobacteraceae</taxon>
        <taxon>Oleiagrimonas</taxon>
    </lineage>
</organism>
<dbReference type="STRING" id="1543381.LF63_0107710"/>
<dbReference type="RefSeq" id="WP_043100805.1">
    <property type="nucleotide sequence ID" value="NZ_JACHET010000001.1"/>
</dbReference>
<dbReference type="EMBL" id="JROI01000010">
    <property type="protein sequence ID" value="KGI78211.1"/>
    <property type="molecule type" value="Genomic_DNA"/>
</dbReference>
<dbReference type="EMBL" id="JACHET010000001">
    <property type="protein sequence ID" value="MBB6183328.1"/>
    <property type="molecule type" value="Genomic_DNA"/>
</dbReference>
<dbReference type="HOGENOM" id="CLU_2524286_0_0_6"/>
<evidence type="ECO:0000313" key="4">
    <source>
        <dbReference type="Proteomes" id="UP000029708"/>
    </source>
</evidence>
<accession>A0A099CX01</accession>
<dbReference type="Proteomes" id="UP000560000">
    <property type="component" value="Unassembled WGS sequence"/>
</dbReference>
<dbReference type="AlphaFoldDB" id="A0A099CX01"/>
<evidence type="ECO:0000313" key="5">
    <source>
        <dbReference type="Proteomes" id="UP000560000"/>
    </source>
</evidence>
<proteinExistence type="predicted"/>
<sequence length="84" mass="9092">MRILIILLLLVCLAAGVVFGALNADLVGYDFGFAQAQLPKGGTLLAALVLGWLLGGFTAWWGVSARHLRDRRRSRKVRKDAADA</sequence>
<keyword evidence="1" id="KW-0472">Membrane</keyword>
<comment type="caution">
    <text evidence="2">The sequence shown here is derived from an EMBL/GenBank/DDBJ whole genome shotgun (WGS) entry which is preliminary data.</text>
</comment>
<keyword evidence="1" id="KW-1133">Transmembrane helix</keyword>
<reference evidence="2 4" key="1">
    <citation type="submission" date="2014-09" db="EMBL/GenBank/DDBJ databases">
        <title>Xanthomonadaceae 3.5X direct submission.</title>
        <authorList>
            <person name="Fang T."/>
            <person name="Wang H."/>
        </authorList>
    </citation>
    <scope>NUCLEOTIDE SEQUENCE [LARGE SCALE GENOMIC DNA]</scope>
    <source>
        <strain evidence="2 4">3.5X</strain>
    </source>
</reference>
<dbReference type="Proteomes" id="UP000029708">
    <property type="component" value="Unassembled WGS sequence"/>
</dbReference>
<evidence type="ECO:0000313" key="3">
    <source>
        <dbReference type="EMBL" id="MBB6183328.1"/>
    </source>
</evidence>
<keyword evidence="4" id="KW-1185">Reference proteome</keyword>
<gene>
    <name evidence="3" type="ORF">HNQ86_000673</name>
    <name evidence="2" type="ORF">LF63_0107710</name>
</gene>
<protein>
    <submittedName>
        <fullName evidence="3">Putative integral membrane protein</fullName>
    </submittedName>
</protein>
<reference evidence="3 5" key="2">
    <citation type="submission" date="2020-08" db="EMBL/GenBank/DDBJ databases">
        <title>Genomic Encyclopedia of Type Strains, Phase IV (KMG-IV): sequencing the most valuable type-strain genomes for metagenomic binning, comparative biology and taxonomic classification.</title>
        <authorList>
            <person name="Goeker M."/>
        </authorList>
    </citation>
    <scope>NUCLEOTIDE SEQUENCE [LARGE SCALE GENOMIC DNA]</scope>
    <source>
        <strain evidence="3 5">DSM 107085</strain>
    </source>
</reference>
<name>A0A099CX01_9GAMM</name>
<evidence type="ECO:0000256" key="1">
    <source>
        <dbReference type="SAM" id="Phobius"/>
    </source>
</evidence>